<dbReference type="GO" id="GO:0005886">
    <property type="term" value="C:plasma membrane"/>
    <property type="evidence" value="ECO:0007669"/>
    <property type="project" value="UniProtKB-SubCell"/>
</dbReference>
<dbReference type="Gramene" id="KJB62051">
    <property type="protein sequence ID" value="KJB62051"/>
    <property type="gene ID" value="B456_009G398900"/>
</dbReference>
<dbReference type="AlphaFoldDB" id="A0A0D2U2C8"/>
<comment type="similarity">
    <text evidence="2 6">Belongs to the complex I subunit 1 family.</text>
</comment>
<keyword evidence="3 6" id="KW-0812">Transmembrane</keyword>
<evidence type="ECO:0000256" key="6">
    <source>
        <dbReference type="RuleBase" id="RU000471"/>
    </source>
</evidence>
<keyword evidence="4 7" id="KW-1133">Transmembrane helix</keyword>
<evidence type="ECO:0000256" key="5">
    <source>
        <dbReference type="ARBA" id="ARBA00023136"/>
    </source>
</evidence>
<dbReference type="Pfam" id="PF00146">
    <property type="entry name" value="NADHdh"/>
    <property type="match status" value="1"/>
</dbReference>
<protein>
    <submittedName>
        <fullName evidence="8">Uncharacterized protein</fullName>
    </submittedName>
</protein>
<evidence type="ECO:0000313" key="9">
    <source>
        <dbReference type="Proteomes" id="UP000032304"/>
    </source>
</evidence>
<evidence type="ECO:0000256" key="1">
    <source>
        <dbReference type="ARBA" id="ARBA00004141"/>
    </source>
</evidence>
<sequence>MIIYTTEVEDINSFYTMKSLKEVCGIIWLLVPIWTLVLGITIVLADGTKLIFKENILPSRGNTRLFSIGPAIAPISISIFLWIAISSIAPVGLLMSGYRSNNKYSFLGGL</sequence>
<dbReference type="PANTHER" id="PTHR11432:SF3">
    <property type="entry name" value="NADH-UBIQUINONE OXIDOREDUCTASE CHAIN 1"/>
    <property type="match status" value="1"/>
</dbReference>
<evidence type="ECO:0000256" key="4">
    <source>
        <dbReference type="ARBA" id="ARBA00022989"/>
    </source>
</evidence>
<dbReference type="GO" id="GO:0003954">
    <property type="term" value="F:NADH dehydrogenase activity"/>
    <property type="evidence" value="ECO:0007669"/>
    <property type="project" value="TreeGrafter"/>
</dbReference>
<dbReference type="Proteomes" id="UP000032304">
    <property type="component" value="Chromosome 9"/>
</dbReference>
<reference evidence="8 9" key="1">
    <citation type="journal article" date="2012" name="Nature">
        <title>Repeated polyploidization of Gossypium genomes and the evolution of spinnable cotton fibres.</title>
        <authorList>
            <person name="Paterson A.H."/>
            <person name="Wendel J.F."/>
            <person name="Gundlach H."/>
            <person name="Guo H."/>
            <person name="Jenkins J."/>
            <person name="Jin D."/>
            <person name="Llewellyn D."/>
            <person name="Showmaker K.C."/>
            <person name="Shu S."/>
            <person name="Udall J."/>
            <person name="Yoo M.J."/>
            <person name="Byers R."/>
            <person name="Chen W."/>
            <person name="Doron-Faigenboim A."/>
            <person name="Duke M.V."/>
            <person name="Gong L."/>
            <person name="Grimwood J."/>
            <person name="Grover C."/>
            <person name="Grupp K."/>
            <person name="Hu G."/>
            <person name="Lee T.H."/>
            <person name="Li J."/>
            <person name="Lin L."/>
            <person name="Liu T."/>
            <person name="Marler B.S."/>
            <person name="Page J.T."/>
            <person name="Roberts A.W."/>
            <person name="Romanel E."/>
            <person name="Sanders W.S."/>
            <person name="Szadkowski E."/>
            <person name="Tan X."/>
            <person name="Tang H."/>
            <person name="Xu C."/>
            <person name="Wang J."/>
            <person name="Wang Z."/>
            <person name="Zhang D."/>
            <person name="Zhang L."/>
            <person name="Ashrafi H."/>
            <person name="Bedon F."/>
            <person name="Bowers J.E."/>
            <person name="Brubaker C.L."/>
            <person name="Chee P.W."/>
            <person name="Das S."/>
            <person name="Gingle A.R."/>
            <person name="Haigler C.H."/>
            <person name="Harker D."/>
            <person name="Hoffmann L.V."/>
            <person name="Hovav R."/>
            <person name="Jones D.C."/>
            <person name="Lemke C."/>
            <person name="Mansoor S."/>
            <person name="ur Rahman M."/>
            <person name="Rainville L.N."/>
            <person name="Rambani A."/>
            <person name="Reddy U.K."/>
            <person name="Rong J.K."/>
            <person name="Saranga Y."/>
            <person name="Scheffler B.E."/>
            <person name="Scheffler J.A."/>
            <person name="Stelly D.M."/>
            <person name="Triplett B.A."/>
            <person name="Van Deynze A."/>
            <person name="Vaslin M.F."/>
            <person name="Waghmare V.N."/>
            <person name="Walford S.A."/>
            <person name="Wright R.J."/>
            <person name="Zaki E.A."/>
            <person name="Zhang T."/>
            <person name="Dennis E.S."/>
            <person name="Mayer K.F."/>
            <person name="Peterson D.G."/>
            <person name="Rokhsar D.S."/>
            <person name="Wang X."/>
            <person name="Schmutz J."/>
        </authorList>
    </citation>
    <scope>NUCLEOTIDE SEQUENCE [LARGE SCALE GENOMIC DNA]</scope>
</reference>
<feature type="transmembrane region" description="Helical" evidence="7">
    <location>
        <begin position="65"/>
        <end position="85"/>
    </location>
</feature>
<name>A0A0D2U2C8_GOSRA</name>
<dbReference type="EMBL" id="CM001748">
    <property type="protein sequence ID" value="KJB62051.1"/>
    <property type="molecule type" value="Genomic_DNA"/>
</dbReference>
<keyword evidence="6" id="KW-0520">NAD</keyword>
<gene>
    <name evidence="8" type="ORF">B456_009G398900</name>
</gene>
<dbReference type="STRING" id="29730.A0A0D2U2C8"/>
<keyword evidence="5 7" id="KW-0472">Membrane</keyword>
<evidence type="ECO:0000256" key="7">
    <source>
        <dbReference type="SAM" id="Phobius"/>
    </source>
</evidence>
<comment type="subcellular location">
    <subcellularLocation>
        <location evidence="6">Cell membrane</location>
        <topology evidence="6">Multi-pass membrane protein</topology>
    </subcellularLocation>
    <subcellularLocation>
        <location evidence="1">Membrane</location>
        <topology evidence="1">Multi-pass membrane protein</topology>
    </subcellularLocation>
</comment>
<accession>A0A0D2U2C8</accession>
<proteinExistence type="inferred from homology"/>
<dbReference type="GO" id="GO:0009060">
    <property type="term" value="P:aerobic respiration"/>
    <property type="evidence" value="ECO:0007669"/>
    <property type="project" value="TreeGrafter"/>
</dbReference>
<organism evidence="8 9">
    <name type="scientific">Gossypium raimondii</name>
    <name type="common">Peruvian cotton</name>
    <name type="synonym">Gossypium klotzschianum subsp. raimondii</name>
    <dbReference type="NCBI Taxonomy" id="29730"/>
    <lineage>
        <taxon>Eukaryota</taxon>
        <taxon>Viridiplantae</taxon>
        <taxon>Streptophyta</taxon>
        <taxon>Embryophyta</taxon>
        <taxon>Tracheophyta</taxon>
        <taxon>Spermatophyta</taxon>
        <taxon>Magnoliopsida</taxon>
        <taxon>eudicotyledons</taxon>
        <taxon>Gunneridae</taxon>
        <taxon>Pentapetalae</taxon>
        <taxon>rosids</taxon>
        <taxon>malvids</taxon>
        <taxon>Malvales</taxon>
        <taxon>Malvaceae</taxon>
        <taxon>Malvoideae</taxon>
        <taxon>Gossypium</taxon>
    </lineage>
</organism>
<evidence type="ECO:0000256" key="2">
    <source>
        <dbReference type="ARBA" id="ARBA00010535"/>
    </source>
</evidence>
<dbReference type="eggNOG" id="KOG4770">
    <property type="taxonomic scope" value="Eukaryota"/>
</dbReference>
<dbReference type="InterPro" id="IPR001694">
    <property type="entry name" value="NADH_UbQ_OxRdtase_su1/FPO"/>
</dbReference>
<evidence type="ECO:0000313" key="8">
    <source>
        <dbReference type="EMBL" id="KJB62051.1"/>
    </source>
</evidence>
<evidence type="ECO:0000256" key="3">
    <source>
        <dbReference type="ARBA" id="ARBA00022692"/>
    </source>
</evidence>
<dbReference type="PANTHER" id="PTHR11432">
    <property type="entry name" value="NADH DEHYDROGENASE SUBUNIT 1"/>
    <property type="match status" value="1"/>
</dbReference>
<keyword evidence="9" id="KW-1185">Reference proteome</keyword>
<feature type="transmembrane region" description="Helical" evidence="7">
    <location>
        <begin position="25"/>
        <end position="45"/>
    </location>
</feature>